<protein>
    <submittedName>
        <fullName evidence="1">Uncharacterized protein</fullName>
    </submittedName>
</protein>
<dbReference type="KEGG" id="mox:DAMO_1122"/>
<dbReference type="HOGENOM" id="CLU_3005580_0_0_0"/>
<proteinExistence type="predicted"/>
<dbReference type="EMBL" id="FP565575">
    <property type="protein sequence ID" value="CBE68182.1"/>
    <property type="molecule type" value="Genomic_DNA"/>
</dbReference>
<evidence type="ECO:0000313" key="2">
    <source>
        <dbReference type="Proteomes" id="UP000006898"/>
    </source>
</evidence>
<dbReference type="AlphaFoldDB" id="D5MEK5"/>
<dbReference type="Proteomes" id="UP000006898">
    <property type="component" value="Chromosome"/>
</dbReference>
<sequence>MACTIMTANTTNWHDTSVCPYFPTSALSEGADVAATRRIDVRGPMQDPTVRPENPD</sequence>
<organism evidence="1 2">
    <name type="scientific">Methylomirabilis oxygeniifera</name>
    <dbReference type="NCBI Taxonomy" id="671143"/>
    <lineage>
        <taxon>Bacteria</taxon>
        <taxon>Candidatus Methylomirabilota</taxon>
        <taxon>Candidatus Methylomirabilia</taxon>
        <taxon>Candidatus Methylomirabilales</taxon>
        <taxon>Candidatus Methylomirabilaceae</taxon>
        <taxon>Candidatus Methylomirabilis</taxon>
    </lineage>
</organism>
<name>D5MEK5_METO1</name>
<evidence type="ECO:0000313" key="1">
    <source>
        <dbReference type="EMBL" id="CBE68182.1"/>
    </source>
</evidence>
<reference evidence="1 2" key="1">
    <citation type="journal article" date="2010" name="Nature">
        <title>Nitrite-driven anaerobic methane oxidation by oxygenic bacteria.</title>
        <authorList>
            <person name="Ettwig K.F."/>
            <person name="Butler M.K."/>
            <person name="Le Paslier D."/>
            <person name="Pelletier E."/>
            <person name="Mangenot S."/>
            <person name="Kuypers M.M.M."/>
            <person name="Schreiber F."/>
            <person name="Dutilh B.E."/>
            <person name="Zedelius J."/>
            <person name="de Beer D."/>
            <person name="Gloerich J."/>
            <person name="Wessels H.J.C.T."/>
            <person name="van Allen T."/>
            <person name="Luesken F."/>
            <person name="Wu M."/>
            <person name="van de Pas-Schoonen K.T."/>
            <person name="Op den Camp H.J.M."/>
            <person name="Janssen-Megens E.M."/>
            <person name="Francoijs K-J."/>
            <person name="Stunnenberg H."/>
            <person name="Weissenbach J."/>
            <person name="Jetten M.S.M."/>
            <person name="Strous M."/>
        </authorList>
    </citation>
    <scope>NUCLEOTIDE SEQUENCE [LARGE SCALE GENOMIC DNA]</scope>
</reference>
<accession>D5MEK5</accession>
<gene>
    <name evidence="1" type="ORF">DAMO_1122</name>
</gene>